<organism evidence="2 3">
    <name type="scientific">Lusitaniella coriacea LEGE 07157</name>
    <dbReference type="NCBI Taxonomy" id="945747"/>
    <lineage>
        <taxon>Bacteria</taxon>
        <taxon>Bacillati</taxon>
        <taxon>Cyanobacteriota</taxon>
        <taxon>Cyanophyceae</taxon>
        <taxon>Spirulinales</taxon>
        <taxon>Lusitaniellaceae</taxon>
        <taxon>Lusitaniella</taxon>
    </lineage>
</organism>
<dbReference type="AlphaFoldDB" id="A0A8J7DXX9"/>
<dbReference type="RefSeq" id="WP_194030355.1">
    <property type="nucleotide sequence ID" value="NZ_JADEWZ010000022.1"/>
</dbReference>
<gene>
    <name evidence="2" type="ORF">IQ249_15305</name>
</gene>
<evidence type="ECO:0000313" key="2">
    <source>
        <dbReference type="EMBL" id="MBE9117267.1"/>
    </source>
</evidence>
<feature type="transmembrane region" description="Helical" evidence="1">
    <location>
        <begin position="49"/>
        <end position="72"/>
    </location>
</feature>
<keyword evidence="1" id="KW-0812">Transmembrane</keyword>
<keyword evidence="1" id="KW-0472">Membrane</keyword>
<comment type="caution">
    <text evidence="2">The sequence shown here is derived from an EMBL/GenBank/DDBJ whole genome shotgun (WGS) entry which is preliminary data.</text>
</comment>
<name>A0A8J7DXX9_9CYAN</name>
<evidence type="ECO:0000256" key="1">
    <source>
        <dbReference type="SAM" id="Phobius"/>
    </source>
</evidence>
<proteinExistence type="predicted"/>
<reference evidence="2" key="1">
    <citation type="submission" date="2020-10" db="EMBL/GenBank/DDBJ databases">
        <authorList>
            <person name="Castelo-Branco R."/>
            <person name="Eusebio N."/>
            <person name="Adriana R."/>
            <person name="Vieira A."/>
            <person name="Brugerolle De Fraissinette N."/>
            <person name="Rezende De Castro R."/>
            <person name="Schneider M.P."/>
            <person name="Vasconcelos V."/>
            <person name="Leao P.N."/>
        </authorList>
    </citation>
    <scope>NUCLEOTIDE SEQUENCE</scope>
    <source>
        <strain evidence="2">LEGE 07157</strain>
    </source>
</reference>
<evidence type="ECO:0000313" key="3">
    <source>
        <dbReference type="Proteomes" id="UP000654482"/>
    </source>
</evidence>
<sequence length="144" mass="16036">MKATDLYRGIFCGIDRKKSSALLNRNALSTLTLMNKENKMENISLYERLLPVFSLALGVCLPSIINLGADLFDRIRPGKRFDAIEETLNRIADRMDKLPSLNSLTALTGQVERLEGVLSKRLRAKKTKATPKPVIKHVNGAANK</sequence>
<protein>
    <submittedName>
        <fullName evidence="2">Uncharacterized protein</fullName>
    </submittedName>
</protein>
<dbReference type="EMBL" id="JADEWZ010000022">
    <property type="protein sequence ID" value="MBE9117267.1"/>
    <property type="molecule type" value="Genomic_DNA"/>
</dbReference>
<accession>A0A8J7DXX9</accession>
<dbReference type="Proteomes" id="UP000654482">
    <property type="component" value="Unassembled WGS sequence"/>
</dbReference>
<keyword evidence="1" id="KW-1133">Transmembrane helix</keyword>
<keyword evidence="3" id="KW-1185">Reference proteome</keyword>